<comment type="subunit">
    <text evidence="3 12">Homodimer.</text>
</comment>
<evidence type="ECO:0000256" key="1">
    <source>
        <dbReference type="ARBA" id="ARBA00004459"/>
    </source>
</evidence>
<feature type="signal peptide" evidence="12">
    <location>
        <begin position="1"/>
        <end position="21"/>
    </location>
</feature>
<feature type="domain" description="Lipocalin/cytosolic fatty-acid binding" evidence="14">
    <location>
        <begin position="32"/>
        <end position="171"/>
    </location>
</feature>
<feature type="chain" id="PRO_5013436907" description="Outer membrane lipoprotein Blc" evidence="12">
    <location>
        <begin position="22"/>
        <end position="172"/>
    </location>
</feature>
<dbReference type="PANTHER" id="PTHR10612">
    <property type="entry name" value="APOLIPOPROTEIN D"/>
    <property type="match status" value="1"/>
</dbReference>
<dbReference type="PANTHER" id="PTHR10612:SF34">
    <property type="entry name" value="APOLIPOPROTEIN D"/>
    <property type="match status" value="1"/>
</dbReference>
<dbReference type="InterPro" id="IPR000566">
    <property type="entry name" value="Lipocln_cytosolic_FA-bd_dom"/>
</dbReference>
<evidence type="ECO:0000313" key="16">
    <source>
        <dbReference type="Proteomes" id="UP000031977"/>
    </source>
</evidence>
<dbReference type="InterPro" id="IPR022271">
    <property type="entry name" value="Lipocalin_ApoD"/>
</dbReference>
<comment type="function">
    <text evidence="10 12">Involved in the storage or transport of lipids necessary for membrane maintenance under stressful conditions. Displays a binding preference for lysophospholipids.</text>
</comment>
<dbReference type="PROSITE" id="PS51257">
    <property type="entry name" value="PROKAR_LIPOPROTEIN"/>
    <property type="match status" value="1"/>
</dbReference>
<keyword evidence="8 12" id="KW-0998">Cell outer membrane</keyword>
<dbReference type="InterPro" id="IPR012674">
    <property type="entry name" value="Calycin"/>
</dbReference>
<dbReference type="FunFam" id="2.40.128.20:FF:000002">
    <property type="entry name" value="Outer membrane lipoprotein Blc"/>
    <property type="match status" value="1"/>
</dbReference>
<dbReference type="OrthoDB" id="9793905at2"/>
<keyword evidence="7 13" id="KW-0564">Palmitate</keyword>
<comment type="similarity">
    <text evidence="2 12">Belongs to the calycin superfamily. Lipocalin family.</text>
</comment>
<dbReference type="Gene3D" id="2.40.128.20">
    <property type="match status" value="1"/>
</dbReference>
<sequence length="172" mass="19621">MKKLKILLTVVLFALFGCTSKPDGIEPVNNFDLNPYLGKWYEIARLDHSFEAGLSQVSAEYKVRSDGGIDVINRGYSAQKGEWNQAKGKAYFVEDENTGHLKVSFFGPFYSSYIIFELGDEYDYAFVSGYNHEYLWLLSRTPTVDDALVERFKRVAKQNGFDVDGLIMVEQQ</sequence>
<dbReference type="AlphaFoldDB" id="A0A0C3HVR3"/>
<evidence type="ECO:0000256" key="5">
    <source>
        <dbReference type="ARBA" id="ARBA00023121"/>
    </source>
</evidence>
<reference evidence="15 16" key="1">
    <citation type="submission" date="2015-01" db="EMBL/GenBank/DDBJ databases">
        <title>Draft genome of Vibrio mytili type strain CAIM 528.</title>
        <authorList>
            <person name="Gonzalez-Castillo A."/>
            <person name="Gomez-Gil B."/>
            <person name="Enciso-Ibarra J."/>
        </authorList>
    </citation>
    <scope>NUCLEOTIDE SEQUENCE [LARGE SCALE GENOMIC DNA]</scope>
    <source>
        <strain evidence="15 16">CAIM 528</strain>
    </source>
</reference>
<dbReference type="InterPro" id="IPR047202">
    <property type="entry name" value="Lipocalin_Blc-like_dom"/>
</dbReference>
<dbReference type="Proteomes" id="UP000031977">
    <property type="component" value="Unassembled WGS sequence"/>
</dbReference>
<organism evidence="15 16">
    <name type="scientific">Vibrio mytili</name>
    <dbReference type="NCBI Taxonomy" id="50718"/>
    <lineage>
        <taxon>Bacteria</taxon>
        <taxon>Pseudomonadati</taxon>
        <taxon>Pseudomonadota</taxon>
        <taxon>Gammaproteobacteria</taxon>
        <taxon>Vibrionales</taxon>
        <taxon>Vibrionaceae</taxon>
        <taxon>Vibrio</taxon>
    </lineage>
</organism>
<dbReference type="GO" id="GO:0008289">
    <property type="term" value="F:lipid binding"/>
    <property type="evidence" value="ECO:0007669"/>
    <property type="project" value="UniProtKB-UniRule"/>
</dbReference>
<dbReference type="Pfam" id="PF08212">
    <property type="entry name" value="Lipocalin_2"/>
    <property type="match status" value="1"/>
</dbReference>
<evidence type="ECO:0000256" key="11">
    <source>
        <dbReference type="ARBA" id="ARBA00071217"/>
    </source>
</evidence>
<evidence type="ECO:0000256" key="8">
    <source>
        <dbReference type="ARBA" id="ARBA00023237"/>
    </source>
</evidence>
<dbReference type="CDD" id="cd19438">
    <property type="entry name" value="lipocalin_Blc-like"/>
    <property type="match status" value="1"/>
</dbReference>
<evidence type="ECO:0000256" key="2">
    <source>
        <dbReference type="ARBA" id="ARBA00006889"/>
    </source>
</evidence>
<keyword evidence="16" id="KW-1185">Reference proteome</keyword>
<evidence type="ECO:0000313" key="15">
    <source>
        <dbReference type="EMBL" id="KIN12351.1"/>
    </source>
</evidence>
<evidence type="ECO:0000256" key="7">
    <source>
        <dbReference type="ARBA" id="ARBA00023139"/>
    </source>
</evidence>
<keyword evidence="9 12" id="KW-0449">Lipoprotein</keyword>
<name>A0A0C3HVR3_9VIBR</name>
<keyword evidence="5 12" id="KW-0446">Lipid-binding</keyword>
<protein>
    <recommendedName>
        <fullName evidence="11 12">Outer membrane lipoprotein Blc</fullName>
    </recommendedName>
</protein>
<evidence type="ECO:0000256" key="4">
    <source>
        <dbReference type="ARBA" id="ARBA00022729"/>
    </source>
</evidence>
<gene>
    <name evidence="15" type="ORF">SU60_00655</name>
</gene>
<evidence type="ECO:0000259" key="14">
    <source>
        <dbReference type="Pfam" id="PF08212"/>
    </source>
</evidence>
<dbReference type="PRINTS" id="PR01171">
    <property type="entry name" value="BCTLIPOCALIN"/>
</dbReference>
<dbReference type="PIRSF" id="PIRSF036893">
    <property type="entry name" value="Lipocalin_ApoD"/>
    <property type="match status" value="1"/>
</dbReference>
<dbReference type="STRING" id="50718.SU60_00655"/>
<evidence type="ECO:0000256" key="6">
    <source>
        <dbReference type="ARBA" id="ARBA00023136"/>
    </source>
</evidence>
<keyword evidence="4 12" id="KW-0732">Signal</keyword>
<evidence type="ECO:0000256" key="3">
    <source>
        <dbReference type="ARBA" id="ARBA00011738"/>
    </source>
</evidence>
<keyword evidence="6 12" id="KW-0472">Membrane</keyword>
<comment type="caution">
    <text evidence="15">The sequence shown here is derived from an EMBL/GenBank/DDBJ whole genome shotgun (WGS) entry which is preliminary data.</text>
</comment>
<dbReference type="RefSeq" id="WP_041153864.1">
    <property type="nucleotide sequence ID" value="NZ_CBCRVP010000010.1"/>
</dbReference>
<dbReference type="SUPFAM" id="SSF50814">
    <property type="entry name" value="Lipocalins"/>
    <property type="match status" value="1"/>
</dbReference>
<dbReference type="InterPro" id="IPR002446">
    <property type="entry name" value="Lipocalin_bac"/>
</dbReference>
<comment type="subcellular location">
    <subcellularLocation>
        <location evidence="1">Cell outer membrane</location>
        <topology evidence="1">Lipid-anchor</topology>
    </subcellularLocation>
</comment>
<evidence type="ECO:0000256" key="10">
    <source>
        <dbReference type="ARBA" id="ARBA00057024"/>
    </source>
</evidence>
<evidence type="ECO:0000256" key="12">
    <source>
        <dbReference type="PIRNR" id="PIRNR036893"/>
    </source>
</evidence>
<dbReference type="GO" id="GO:0009279">
    <property type="term" value="C:cell outer membrane"/>
    <property type="evidence" value="ECO:0007669"/>
    <property type="project" value="UniProtKB-SubCell"/>
</dbReference>
<feature type="lipid moiety-binding region" description="N-palmitoyl cysteine" evidence="13">
    <location>
        <position position="18"/>
    </location>
</feature>
<evidence type="ECO:0000256" key="9">
    <source>
        <dbReference type="ARBA" id="ARBA00023288"/>
    </source>
</evidence>
<feature type="lipid moiety-binding region" description="S-diacylglycerol cysteine" evidence="13">
    <location>
        <position position="18"/>
    </location>
</feature>
<dbReference type="GO" id="GO:0006950">
    <property type="term" value="P:response to stress"/>
    <property type="evidence" value="ECO:0007669"/>
    <property type="project" value="UniProtKB-ARBA"/>
</dbReference>
<evidence type="ECO:0000256" key="13">
    <source>
        <dbReference type="PIRSR" id="PIRSR036893-52"/>
    </source>
</evidence>
<dbReference type="EMBL" id="JXOK01000004">
    <property type="protein sequence ID" value="KIN12351.1"/>
    <property type="molecule type" value="Genomic_DNA"/>
</dbReference>
<accession>A0A0C3HVR3</accession>
<proteinExistence type="inferred from homology"/>